<keyword evidence="3" id="KW-1185">Reference proteome</keyword>
<sequence>MRKRTRASLASLRPSQGRATTSSLDISHVIGYCNKACAGHLAIPDAVITPELMHWQPDCGHPRVKTLSIYSLILLQNTLFLTIWLSHRLLSSPKGTMGLEDLSG</sequence>
<dbReference type="Proteomes" id="UP000281553">
    <property type="component" value="Unassembled WGS sequence"/>
</dbReference>
<name>A0A3P7M490_DIBLA</name>
<feature type="region of interest" description="Disordered" evidence="1">
    <location>
        <begin position="1"/>
        <end position="21"/>
    </location>
</feature>
<protein>
    <submittedName>
        <fullName evidence="2">Uncharacterized protein</fullName>
    </submittedName>
</protein>
<reference evidence="2 3" key="1">
    <citation type="submission" date="2018-11" db="EMBL/GenBank/DDBJ databases">
        <authorList>
            <consortium name="Pathogen Informatics"/>
        </authorList>
    </citation>
    <scope>NUCLEOTIDE SEQUENCE [LARGE SCALE GENOMIC DNA]</scope>
</reference>
<dbReference type="AlphaFoldDB" id="A0A3P7M490"/>
<dbReference type="EMBL" id="UYRU01068958">
    <property type="protein sequence ID" value="VDN18203.1"/>
    <property type="molecule type" value="Genomic_DNA"/>
</dbReference>
<gene>
    <name evidence="2" type="ORF">DILT_LOCUS13118</name>
</gene>
<evidence type="ECO:0000256" key="1">
    <source>
        <dbReference type="SAM" id="MobiDB-lite"/>
    </source>
</evidence>
<evidence type="ECO:0000313" key="2">
    <source>
        <dbReference type="EMBL" id="VDN18203.1"/>
    </source>
</evidence>
<organism evidence="2 3">
    <name type="scientific">Dibothriocephalus latus</name>
    <name type="common">Fish tapeworm</name>
    <name type="synonym">Diphyllobothrium latum</name>
    <dbReference type="NCBI Taxonomy" id="60516"/>
    <lineage>
        <taxon>Eukaryota</taxon>
        <taxon>Metazoa</taxon>
        <taxon>Spiralia</taxon>
        <taxon>Lophotrochozoa</taxon>
        <taxon>Platyhelminthes</taxon>
        <taxon>Cestoda</taxon>
        <taxon>Eucestoda</taxon>
        <taxon>Diphyllobothriidea</taxon>
        <taxon>Diphyllobothriidae</taxon>
        <taxon>Dibothriocephalus</taxon>
    </lineage>
</organism>
<accession>A0A3P7M490</accession>
<evidence type="ECO:0000313" key="3">
    <source>
        <dbReference type="Proteomes" id="UP000281553"/>
    </source>
</evidence>
<proteinExistence type="predicted"/>